<dbReference type="EMBL" id="LT629799">
    <property type="protein sequence ID" value="SDU82833.1"/>
    <property type="molecule type" value="Genomic_DNA"/>
</dbReference>
<protein>
    <submittedName>
        <fullName evidence="1">Uncharacterized protein</fullName>
    </submittedName>
</protein>
<evidence type="ECO:0000313" key="1">
    <source>
        <dbReference type="EMBL" id="SDU82833.1"/>
    </source>
</evidence>
<sequence length="32" mass="3313">MMDVGPIGTVRHLLTRLVGAMSTGAPTSSLSR</sequence>
<dbReference type="AlphaFoldDB" id="A0A1H2LPB4"/>
<name>A0A1H2LPB4_9ACTN</name>
<proteinExistence type="predicted"/>
<keyword evidence="2" id="KW-1185">Reference proteome</keyword>
<organism evidence="1 2">
    <name type="scientific">Microlunatus sagamiharensis</name>
    <dbReference type="NCBI Taxonomy" id="546874"/>
    <lineage>
        <taxon>Bacteria</taxon>
        <taxon>Bacillati</taxon>
        <taxon>Actinomycetota</taxon>
        <taxon>Actinomycetes</taxon>
        <taxon>Propionibacteriales</taxon>
        <taxon>Propionibacteriaceae</taxon>
        <taxon>Microlunatus</taxon>
    </lineage>
</organism>
<accession>A0A1H2LPB4</accession>
<dbReference type="STRING" id="546874.SAMN04488544_0586"/>
<evidence type="ECO:0000313" key="2">
    <source>
        <dbReference type="Proteomes" id="UP000198825"/>
    </source>
</evidence>
<dbReference type="Proteomes" id="UP000198825">
    <property type="component" value="Chromosome I"/>
</dbReference>
<reference evidence="2" key="1">
    <citation type="submission" date="2016-10" db="EMBL/GenBank/DDBJ databases">
        <authorList>
            <person name="Varghese N."/>
            <person name="Submissions S."/>
        </authorList>
    </citation>
    <scope>NUCLEOTIDE SEQUENCE [LARGE SCALE GENOMIC DNA]</scope>
    <source>
        <strain evidence="2">DSM 21743</strain>
    </source>
</reference>
<gene>
    <name evidence="1" type="ORF">SAMN04488544_0586</name>
</gene>